<reference evidence="1" key="1">
    <citation type="journal article" date="2020" name="Nature">
        <title>Giant virus diversity and host interactions through global metagenomics.</title>
        <authorList>
            <person name="Schulz F."/>
            <person name="Roux S."/>
            <person name="Paez-Espino D."/>
            <person name="Jungbluth S."/>
            <person name="Walsh D.A."/>
            <person name="Denef V.J."/>
            <person name="McMahon K.D."/>
            <person name="Konstantinidis K.T."/>
            <person name="Eloe-Fadrosh E.A."/>
            <person name="Kyrpides N.C."/>
            <person name="Woyke T."/>
        </authorList>
    </citation>
    <scope>NUCLEOTIDE SEQUENCE</scope>
    <source>
        <strain evidence="1">GVMAG-S-3300013094-109</strain>
    </source>
</reference>
<sequence>MYIILSGGRGLTEQNRKVEGVWCCRIEEEGRRCVV</sequence>
<protein>
    <submittedName>
        <fullName evidence="1">Uncharacterized protein</fullName>
    </submittedName>
</protein>
<evidence type="ECO:0000313" key="1">
    <source>
        <dbReference type="EMBL" id="QHU21619.1"/>
    </source>
</evidence>
<dbReference type="EMBL" id="MN740991">
    <property type="protein sequence ID" value="QHU21619.1"/>
    <property type="molecule type" value="Genomic_DNA"/>
</dbReference>
<name>A0A6C0KVK5_9ZZZZ</name>
<dbReference type="AlphaFoldDB" id="A0A6C0KVK5"/>
<proteinExistence type="predicted"/>
<organism evidence="1">
    <name type="scientific">viral metagenome</name>
    <dbReference type="NCBI Taxonomy" id="1070528"/>
    <lineage>
        <taxon>unclassified sequences</taxon>
        <taxon>metagenomes</taxon>
        <taxon>organismal metagenomes</taxon>
    </lineage>
</organism>
<accession>A0A6C0KVK5</accession>